<dbReference type="EMBL" id="JANPWB010000013">
    <property type="protein sequence ID" value="KAJ1111086.1"/>
    <property type="molecule type" value="Genomic_DNA"/>
</dbReference>
<keyword evidence="2" id="KW-1185">Reference proteome</keyword>
<evidence type="ECO:0000313" key="2">
    <source>
        <dbReference type="Proteomes" id="UP001066276"/>
    </source>
</evidence>
<reference evidence="1" key="1">
    <citation type="journal article" date="2022" name="bioRxiv">
        <title>Sequencing and chromosome-scale assembly of the giantPleurodeles waltlgenome.</title>
        <authorList>
            <person name="Brown T."/>
            <person name="Elewa A."/>
            <person name="Iarovenko S."/>
            <person name="Subramanian E."/>
            <person name="Araus A.J."/>
            <person name="Petzold A."/>
            <person name="Susuki M."/>
            <person name="Suzuki K.-i.T."/>
            <person name="Hayashi T."/>
            <person name="Toyoda A."/>
            <person name="Oliveira C."/>
            <person name="Osipova E."/>
            <person name="Leigh N.D."/>
            <person name="Simon A."/>
            <person name="Yun M.H."/>
        </authorList>
    </citation>
    <scope>NUCLEOTIDE SEQUENCE</scope>
    <source>
        <strain evidence="1">20211129_DDA</strain>
        <tissue evidence="1">Liver</tissue>
    </source>
</reference>
<dbReference type="AlphaFoldDB" id="A0AAV7N6D9"/>
<comment type="caution">
    <text evidence="1">The sequence shown here is derived from an EMBL/GenBank/DDBJ whole genome shotgun (WGS) entry which is preliminary data.</text>
</comment>
<evidence type="ECO:0000313" key="1">
    <source>
        <dbReference type="EMBL" id="KAJ1111086.1"/>
    </source>
</evidence>
<organism evidence="1 2">
    <name type="scientific">Pleurodeles waltl</name>
    <name type="common">Iberian ribbed newt</name>
    <dbReference type="NCBI Taxonomy" id="8319"/>
    <lineage>
        <taxon>Eukaryota</taxon>
        <taxon>Metazoa</taxon>
        <taxon>Chordata</taxon>
        <taxon>Craniata</taxon>
        <taxon>Vertebrata</taxon>
        <taxon>Euteleostomi</taxon>
        <taxon>Amphibia</taxon>
        <taxon>Batrachia</taxon>
        <taxon>Caudata</taxon>
        <taxon>Salamandroidea</taxon>
        <taxon>Salamandridae</taxon>
        <taxon>Pleurodelinae</taxon>
        <taxon>Pleurodeles</taxon>
    </lineage>
</organism>
<sequence>MDVMDGVDDVVRRNAERSQKLQKQYFDTRKRVSQQQIEVGDVRIKAPVHIRKGVTKYYEPKVVDNICENAIRVGKKSWWNKSRVYKVKNTVTNEENGSWNLNAHVKLEAVGEARLVYAVRAAARHLFYE</sequence>
<proteinExistence type="predicted"/>
<accession>A0AAV7N6D9</accession>
<gene>
    <name evidence="1" type="ORF">NDU88_008424</name>
</gene>
<name>A0AAV7N6D9_PLEWA</name>
<protein>
    <submittedName>
        <fullName evidence="1">Uncharacterized protein</fullName>
    </submittedName>
</protein>
<dbReference type="Proteomes" id="UP001066276">
    <property type="component" value="Chromosome 9"/>
</dbReference>